<dbReference type="PANTHER" id="PTHR43245">
    <property type="entry name" value="BIFUNCTIONAL POLYMYXIN RESISTANCE PROTEIN ARNA"/>
    <property type="match status" value="1"/>
</dbReference>
<dbReference type="Proteomes" id="UP000502998">
    <property type="component" value="Chromosome"/>
</dbReference>
<dbReference type="PANTHER" id="PTHR43245:SF58">
    <property type="entry name" value="BLL5923 PROTEIN"/>
    <property type="match status" value="1"/>
</dbReference>
<dbReference type="SUPFAM" id="SSF51735">
    <property type="entry name" value="NAD(P)-binding Rossmann-fold domains"/>
    <property type="match status" value="1"/>
</dbReference>
<dbReference type="EMBL" id="AP022822">
    <property type="protein sequence ID" value="BCA85003.1"/>
    <property type="molecule type" value="Genomic_DNA"/>
</dbReference>
<protein>
    <submittedName>
        <fullName evidence="2">UDP-glucose 4-epimerase</fullName>
    </submittedName>
</protein>
<gene>
    <name evidence="2" type="ORF">EsVE80_05260</name>
</gene>
<proteinExistence type="predicted"/>
<name>A0A679I9K4_9ENTE</name>
<organism evidence="2 3">
    <name type="scientific">Enterococcus saigonensis</name>
    <dbReference type="NCBI Taxonomy" id="1805431"/>
    <lineage>
        <taxon>Bacteria</taxon>
        <taxon>Bacillati</taxon>
        <taxon>Bacillota</taxon>
        <taxon>Bacilli</taxon>
        <taxon>Lactobacillales</taxon>
        <taxon>Enterococcaceae</taxon>
        <taxon>Enterococcus</taxon>
    </lineage>
</organism>
<dbReference type="InterPro" id="IPR001509">
    <property type="entry name" value="Epimerase_deHydtase"/>
</dbReference>
<accession>A0A679I9K4</accession>
<evidence type="ECO:0000313" key="3">
    <source>
        <dbReference type="Proteomes" id="UP000502998"/>
    </source>
</evidence>
<feature type="domain" description="NAD-dependent epimerase/dehydratase" evidence="1">
    <location>
        <begin position="4"/>
        <end position="183"/>
    </location>
</feature>
<evidence type="ECO:0000313" key="2">
    <source>
        <dbReference type="EMBL" id="BCA85003.1"/>
    </source>
</evidence>
<dbReference type="InterPro" id="IPR050177">
    <property type="entry name" value="Lipid_A_modif_metabolic_enz"/>
</dbReference>
<dbReference type="InterPro" id="IPR036291">
    <property type="entry name" value="NAD(P)-bd_dom_sf"/>
</dbReference>
<reference evidence="2 3" key="1">
    <citation type="submission" date="2020-02" db="EMBL/GenBank/DDBJ databases">
        <title>Characterization of vanA genotype vancomycin-resistant Enterococcus saigonensis VE80.</title>
        <authorList>
            <person name="Harada T."/>
            <person name="Motooka D."/>
            <person name="Nakamura S."/>
            <person name="Yamamoto Y."/>
            <person name="Kawahara R."/>
            <person name="Kawatsu K."/>
        </authorList>
    </citation>
    <scope>NUCLEOTIDE SEQUENCE [LARGE SCALE GENOMIC DNA]</scope>
    <source>
        <strain evidence="2 3">VE80</strain>
    </source>
</reference>
<dbReference type="Gene3D" id="3.40.50.720">
    <property type="entry name" value="NAD(P)-binding Rossmann-like Domain"/>
    <property type="match status" value="1"/>
</dbReference>
<dbReference type="KEGG" id="esg:EsVE80_05260"/>
<dbReference type="Pfam" id="PF01370">
    <property type="entry name" value="Epimerase"/>
    <property type="match status" value="1"/>
</dbReference>
<dbReference type="RefSeq" id="WP_173102369.1">
    <property type="nucleotide sequence ID" value="NZ_AP022822.1"/>
</dbReference>
<sequence>MKRILITGKNSYVGNSFIEYLKYFSHDFFVNSLNMKDDNWKNFEFSNYDIVIHLAAIVHSKEKDESLYYRVNRDLAYETAKMAKISGVKQFIYFSTMAVYGNSVGHISSKTPLVPQNPYGKSKLEGEKLISSLNDDDFKVVILRPPMIYGKNSIGNYTRLAKFAKKIPIFPKINNKRSMLFIGNLNIFLKAIIDNETSGIFYPQNKEYVNTSQMVQLIAQENGKKIVILPGFSKVINIMMRFNTTFEKVFGDLFYEEDLLKSNYLYNSHFVTLEDSIKKTEK</sequence>
<evidence type="ECO:0000259" key="1">
    <source>
        <dbReference type="Pfam" id="PF01370"/>
    </source>
</evidence>
<dbReference type="AlphaFoldDB" id="A0A679I9K4"/>
<keyword evidence="3" id="KW-1185">Reference proteome</keyword>